<evidence type="ECO:0000313" key="4">
    <source>
        <dbReference type="Proteomes" id="UP000256645"/>
    </source>
</evidence>
<dbReference type="PROSITE" id="PS50048">
    <property type="entry name" value="ZN2_CY6_FUNGAL_2"/>
    <property type="match status" value="1"/>
</dbReference>
<evidence type="ECO:0000256" key="1">
    <source>
        <dbReference type="ARBA" id="ARBA00023242"/>
    </source>
</evidence>
<dbReference type="GO" id="GO:0000981">
    <property type="term" value="F:DNA-binding transcription factor activity, RNA polymerase II-specific"/>
    <property type="evidence" value="ECO:0007669"/>
    <property type="project" value="InterPro"/>
</dbReference>
<dbReference type="Pfam" id="PF00172">
    <property type="entry name" value="Zn_clus"/>
    <property type="match status" value="1"/>
</dbReference>
<dbReference type="Gene3D" id="4.10.240.10">
    <property type="entry name" value="Zn(2)-C6 fungal-type DNA-binding domain"/>
    <property type="match status" value="1"/>
</dbReference>
<dbReference type="AlphaFoldDB" id="A0A3D8QS71"/>
<organism evidence="3 4">
    <name type="scientific">Coleophoma cylindrospora</name>
    <dbReference type="NCBI Taxonomy" id="1849047"/>
    <lineage>
        <taxon>Eukaryota</taxon>
        <taxon>Fungi</taxon>
        <taxon>Dikarya</taxon>
        <taxon>Ascomycota</taxon>
        <taxon>Pezizomycotina</taxon>
        <taxon>Leotiomycetes</taxon>
        <taxon>Helotiales</taxon>
        <taxon>Dermateaceae</taxon>
        <taxon>Coleophoma</taxon>
    </lineage>
</organism>
<evidence type="ECO:0000259" key="2">
    <source>
        <dbReference type="PROSITE" id="PS50048"/>
    </source>
</evidence>
<dbReference type="OrthoDB" id="194358at2759"/>
<dbReference type="InterPro" id="IPR001138">
    <property type="entry name" value="Zn2Cys6_DnaBD"/>
</dbReference>
<sequence>MIRTRCQACTRRRIKCEGGAPCIYCVKKGFPCVPQAAKNDSSIAFVHKSAPKHRASTLATIPAKVSETQPSLFLRHFFSTFLPRNDFAVGSLDQNTIVCGFQYSPSLYHALCALGALDISKKATKGREAKIAALTSYRASITSVQVDISHSGSKSQDSNLWTTLFLGLFELMSDISGEGWVKHILYGTSKILQTRKPEAYLRGSGRSFFLTARVFEICRSLIYNDISFLFEDQWVSLMGRIWEEDIADWHPKEKLFDLMLSCSELSSEVSSAIEHDESPTELALYEFAARGISLRSDIEMWYLGFQQWTGLETDSRSTLAKLYYHAISIFLSGIFDYRHEFNCISSPALPFGIIQSHVGSILSGADSALRTTSLSGLLYFFPLRVAGARAVLQEQKFSIISILDHLSLDFIVAGAFKEDLAALWEMGTLS</sequence>
<keyword evidence="1" id="KW-0539">Nucleus</keyword>
<dbReference type="PANTHER" id="PTHR38111">
    <property type="entry name" value="ZN(2)-C6 FUNGAL-TYPE DOMAIN-CONTAINING PROTEIN-RELATED"/>
    <property type="match status" value="1"/>
</dbReference>
<protein>
    <recommendedName>
        <fullName evidence="2">Zn(2)-C6 fungal-type domain-containing protein</fullName>
    </recommendedName>
</protein>
<name>A0A3D8QS71_9HELO</name>
<gene>
    <name evidence="3" type="ORF">BP6252_10324</name>
</gene>
<proteinExistence type="predicted"/>
<feature type="domain" description="Zn(2)-C6 fungal-type" evidence="2">
    <location>
        <begin position="5"/>
        <end position="33"/>
    </location>
</feature>
<dbReference type="GO" id="GO:0008270">
    <property type="term" value="F:zinc ion binding"/>
    <property type="evidence" value="ECO:0007669"/>
    <property type="project" value="InterPro"/>
</dbReference>
<dbReference type="EMBL" id="PDLM01000012">
    <property type="protein sequence ID" value="RDW64673.1"/>
    <property type="molecule type" value="Genomic_DNA"/>
</dbReference>
<dbReference type="InterPro" id="IPR053178">
    <property type="entry name" value="Osmoadaptation_assoc"/>
</dbReference>
<evidence type="ECO:0000313" key="3">
    <source>
        <dbReference type="EMBL" id="RDW64673.1"/>
    </source>
</evidence>
<keyword evidence="4" id="KW-1185">Reference proteome</keyword>
<reference evidence="3 4" key="1">
    <citation type="journal article" date="2018" name="IMA Fungus">
        <title>IMA Genome-F 9: Draft genome sequence of Annulohypoxylon stygium, Aspergillus mulundensis, Berkeleyomyces basicola (syn. Thielaviopsis basicola), Ceratocystis smalleyi, two Cercospora beticola strains, Coleophoma cylindrospora, Fusarium fracticaudum, Phialophora cf. hyalina, and Morchella septimelata.</title>
        <authorList>
            <person name="Wingfield B.D."/>
            <person name="Bills G.F."/>
            <person name="Dong Y."/>
            <person name="Huang W."/>
            <person name="Nel W.J."/>
            <person name="Swalarsk-Parry B.S."/>
            <person name="Vaghefi N."/>
            <person name="Wilken P.M."/>
            <person name="An Z."/>
            <person name="de Beer Z.W."/>
            <person name="De Vos L."/>
            <person name="Chen L."/>
            <person name="Duong T.A."/>
            <person name="Gao Y."/>
            <person name="Hammerbacher A."/>
            <person name="Kikkert J.R."/>
            <person name="Li Y."/>
            <person name="Li H."/>
            <person name="Li K."/>
            <person name="Li Q."/>
            <person name="Liu X."/>
            <person name="Ma X."/>
            <person name="Naidoo K."/>
            <person name="Pethybridge S.J."/>
            <person name="Sun J."/>
            <person name="Steenkamp E.T."/>
            <person name="van der Nest M.A."/>
            <person name="van Wyk S."/>
            <person name="Wingfield M.J."/>
            <person name="Xiong C."/>
            <person name="Yue Q."/>
            <person name="Zhang X."/>
        </authorList>
    </citation>
    <scope>NUCLEOTIDE SEQUENCE [LARGE SCALE GENOMIC DNA]</scope>
    <source>
        <strain evidence="3 4">BP6252</strain>
    </source>
</reference>
<dbReference type="CDD" id="cd00067">
    <property type="entry name" value="GAL4"/>
    <property type="match status" value="1"/>
</dbReference>
<dbReference type="SUPFAM" id="SSF57701">
    <property type="entry name" value="Zn2/Cys6 DNA-binding domain"/>
    <property type="match status" value="1"/>
</dbReference>
<dbReference type="PANTHER" id="PTHR38111:SF2">
    <property type="entry name" value="FINGER DOMAIN PROTEIN, PUTATIVE (AFU_ORTHOLOGUE AFUA_1G01560)-RELATED"/>
    <property type="match status" value="1"/>
</dbReference>
<dbReference type="Proteomes" id="UP000256645">
    <property type="component" value="Unassembled WGS sequence"/>
</dbReference>
<comment type="caution">
    <text evidence="3">The sequence shown here is derived from an EMBL/GenBank/DDBJ whole genome shotgun (WGS) entry which is preliminary data.</text>
</comment>
<dbReference type="InterPro" id="IPR036864">
    <property type="entry name" value="Zn2-C6_fun-type_DNA-bd_sf"/>
</dbReference>
<accession>A0A3D8QS71</accession>